<dbReference type="InterPro" id="IPR008978">
    <property type="entry name" value="HSP20-like_chaperone"/>
</dbReference>
<dbReference type="Pfam" id="PF00226">
    <property type="entry name" value="DnaJ"/>
    <property type="match status" value="1"/>
</dbReference>
<dbReference type="GO" id="GO:0005783">
    <property type="term" value="C:endoplasmic reticulum"/>
    <property type="evidence" value="ECO:0007669"/>
    <property type="project" value="TreeGrafter"/>
</dbReference>
<protein>
    <recommendedName>
        <fullName evidence="5">J domain-containing protein</fullName>
    </recommendedName>
</protein>
<dbReference type="GO" id="GO:0036503">
    <property type="term" value="P:ERAD pathway"/>
    <property type="evidence" value="ECO:0007669"/>
    <property type="project" value="TreeGrafter"/>
</dbReference>
<reference evidence="4" key="1">
    <citation type="submission" date="2021-01" db="EMBL/GenBank/DDBJ databases">
        <authorList>
            <person name="Corre E."/>
            <person name="Pelletier E."/>
            <person name="Niang G."/>
            <person name="Scheremetjew M."/>
            <person name="Finn R."/>
            <person name="Kale V."/>
            <person name="Holt S."/>
            <person name="Cochrane G."/>
            <person name="Meng A."/>
            <person name="Brown T."/>
            <person name="Cohen L."/>
        </authorList>
    </citation>
    <scope>NUCLEOTIDE SEQUENCE</scope>
    <source>
        <strain evidence="4">RCC2335</strain>
    </source>
</reference>
<dbReference type="InterPro" id="IPR051948">
    <property type="entry name" value="Hsp70_co-chaperone_J-domain"/>
</dbReference>
<evidence type="ECO:0000259" key="3">
    <source>
        <dbReference type="PROSITE" id="PS51203"/>
    </source>
</evidence>
<dbReference type="EMBL" id="HBHM01001399">
    <property type="protein sequence ID" value="CAD9721811.1"/>
    <property type="molecule type" value="Transcribed_RNA"/>
</dbReference>
<evidence type="ECO:0000259" key="2">
    <source>
        <dbReference type="PROSITE" id="PS50076"/>
    </source>
</evidence>
<dbReference type="InterPro" id="IPR036869">
    <property type="entry name" value="J_dom_sf"/>
</dbReference>
<feature type="domain" description="J" evidence="2">
    <location>
        <begin position="18"/>
        <end position="80"/>
    </location>
</feature>
<accession>A0A7S2X2K0</accession>
<dbReference type="InterPro" id="IPR001623">
    <property type="entry name" value="DnaJ_domain"/>
</dbReference>
<dbReference type="Gene3D" id="2.60.40.790">
    <property type="match status" value="2"/>
</dbReference>
<dbReference type="GO" id="GO:0051087">
    <property type="term" value="F:protein-folding chaperone binding"/>
    <property type="evidence" value="ECO:0007669"/>
    <property type="project" value="TreeGrafter"/>
</dbReference>
<dbReference type="PRINTS" id="PR00625">
    <property type="entry name" value="JDOMAIN"/>
</dbReference>
<dbReference type="PANTHER" id="PTHR44360">
    <property type="entry name" value="DNAJ HOMOLOG SUBFAMILY B MEMBER 9"/>
    <property type="match status" value="1"/>
</dbReference>
<dbReference type="Pfam" id="PF04969">
    <property type="entry name" value="CS"/>
    <property type="match status" value="1"/>
</dbReference>
<dbReference type="Gene3D" id="1.10.287.110">
    <property type="entry name" value="DnaJ domain"/>
    <property type="match status" value="1"/>
</dbReference>
<name>A0A7S2X2K0_9CHLO</name>
<dbReference type="SUPFAM" id="SSF46565">
    <property type="entry name" value="Chaperone J-domain"/>
    <property type="match status" value="1"/>
</dbReference>
<dbReference type="SUPFAM" id="SSF49764">
    <property type="entry name" value="HSP20-like chaperones"/>
    <property type="match status" value="1"/>
</dbReference>
<dbReference type="GO" id="GO:0051787">
    <property type="term" value="F:misfolded protein binding"/>
    <property type="evidence" value="ECO:0007669"/>
    <property type="project" value="TreeGrafter"/>
</dbReference>
<gene>
    <name evidence="4" type="ORF">CROS1312_LOCUS1079</name>
</gene>
<dbReference type="InterPro" id="IPR007052">
    <property type="entry name" value="CS_dom"/>
</dbReference>
<evidence type="ECO:0000313" key="4">
    <source>
        <dbReference type="EMBL" id="CAD9721811.1"/>
    </source>
</evidence>
<dbReference type="PROSITE" id="PS51203">
    <property type="entry name" value="CS"/>
    <property type="match status" value="2"/>
</dbReference>
<keyword evidence="1" id="KW-0143">Chaperone</keyword>
<proteinExistence type="predicted"/>
<dbReference type="AlphaFoldDB" id="A0A7S2X2K0"/>
<organism evidence="4">
    <name type="scientific">Chloropicon roscoffensis</name>
    <dbReference type="NCBI Taxonomy" id="1461544"/>
    <lineage>
        <taxon>Eukaryota</taxon>
        <taxon>Viridiplantae</taxon>
        <taxon>Chlorophyta</taxon>
        <taxon>Chloropicophyceae</taxon>
        <taxon>Chloropicales</taxon>
        <taxon>Chloropicaceae</taxon>
        <taxon>Chloropicon</taxon>
    </lineage>
</organism>
<feature type="domain" description="CS" evidence="3">
    <location>
        <begin position="333"/>
        <end position="445"/>
    </location>
</feature>
<dbReference type="SMART" id="SM00271">
    <property type="entry name" value="DnaJ"/>
    <property type="match status" value="1"/>
</dbReference>
<dbReference type="PANTHER" id="PTHR44360:SF1">
    <property type="entry name" value="DNAJ HOMOLOG SUBFAMILY B MEMBER 9"/>
    <property type="match status" value="1"/>
</dbReference>
<evidence type="ECO:0008006" key="5">
    <source>
        <dbReference type="Google" id="ProtNLM"/>
    </source>
</evidence>
<dbReference type="PROSITE" id="PS50076">
    <property type="entry name" value="DNAJ_2"/>
    <property type="match status" value="1"/>
</dbReference>
<feature type="domain" description="CS" evidence="3">
    <location>
        <begin position="233"/>
        <end position="324"/>
    </location>
</feature>
<dbReference type="PROSITE" id="PS00636">
    <property type="entry name" value="DNAJ_1"/>
    <property type="match status" value="1"/>
</dbReference>
<evidence type="ECO:0000256" key="1">
    <source>
        <dbReference type="ARBA" id="ARBA00023186"/>
    </source>
</evidence>
<dbReference type="CDD" id="cd06257">
    <property type="entry name" value="DnaJ"/>
    <property type="match status" value="1"/>
</dbReference>
<dbReference type="InterPro" id="IPR018253">
    <property type="entry name" value="DnaJ_domain_CS"/>
</dbReference>
<sequence>MGTTGAAWDDVEDLEGTLHYEVLGIDRRATAEEVRRAFREKARLHHPDKPGGSAEKFAEVKRAYETLGNEERRRVYDTWQKSVEFRHVRGVASRFEGGEDLMLDEFEKRITLDGLEVDPRTQLVVVCEVCGRPATTQCWTCKMDICEFCTLKRHWKGEFGLHWPLVNKPGHMLEQLGRKEMEKKRIEDARRLELEDPNFRSDSELKEIRNFKDAAYELIQDLGDGVRVTFDLRMARYYMWAQTSSCVYIAVYVPTGYQDQEVFFECTAHEVRLQPENSPPVVHRMLDGAISSEFPIQVRRSDDRRIFTAALPKAAPGEAWRRLFRGDPDGARCLEPPYTIAEDADNVILEFRLPFWIEAGDVRVDIGPRALTVSVTNELSLHKTYWRNKEEEKRSPREYEVVDLQESMWCLDEDEDEGGEPCKCLLVNLVKPPLTESEIMWKKRRRNDNLNAERNGDRTKKGYRFFVEDEDEFQLEPLLQGLCFLETGSTYVPKKPWDSRGISKTVSDVDLLPEDTRGVLESLLDLQE</sequence>